<dbReference type="PANTHER" id="PTHR14969">
    <property type="entry name" value="SPHINGOSINE-1-PHOSPHATE PHOSPHOHYDROLASE"/>
    <property type="match status" value="1"/>
</dbReference>
<dbReference type="STRING" id="1090615.SAMN04515671_3928"/>
<evidence type="ECO:0000313" key="3">
    <source>
        <dbReference type="EMBL" id="SDP37299.1"/>
    </source>
</evidence>
<dbReference type="PANTHER" id="PTHR14969:SF13">
    <property type="entry name" value="AT30094P"/>
    <property type="match status" value="1"/>
</dbReference>
<evidence type="ECO:0000313" key="4">
    <source>
        <dbReference type="Proteomes" id="UP000198741"/>
    </source>
</evidence>
<keyword evidence="1" id="KW-0472">Membrane</keyword>
<sequence>MPITLAVFAVALVVAVLIFAASSVRGLPDPIDPVGAERAVARRLARHPRARRFLRQRMDRRAAGGFALTVALVVAFAAALVVGLVLDMVDRRWGLAGWDDNVAQWGVTHATSGTVSLLKVVTYFGETSVVVPAMLAAGVIDFLRHRRLDVFLFLGAVLGGEKLIANALKSIVNRARPDLAQLVPWDGPSFPSGHAAAAAMAWPAIALVLGRGLPRVARSLLAAAAGLIAAAVATSRALLGVHWLTDVIAGLVLGYGWFLCCAVVFGGRAQRLGDPIEAASVEPTGHR</sequence>
<dbReference type="Gene3D" id="1.20.144.10">
    <property type="entry name" value="Phosphatidic acid phosphatase type 2/haloperoxidase"/>
    <property type="match status" value="1"/>
</dbReference>
<feature type="transmembrane region" description="Helical" evidence="1">
    <location>
        <begin position="150"/>
        <end position="172"/>
    </location>
</feature>
<dbReference type="InterPro" id="IPR000326">
    <property type="entry name" value="PAP2/HPO"/>
</dbReference>
<dbReference type="SMART" id="SM00014">
    <property type="entry name" value="acidPPc"/>
    <property type="match status" value="1"/>
</dbReference>
<accession>A0A1H0S6Y7</accession>
<name>A0A1H0S6Y7_9ACTN</name>
<dbReference type="EMBL" id="LT629710">
    <property type="protein sequence ID" value="SDP37299.1"/>
    <property type="molecule type" value="Genomic_DNA"/>
</dbReference>
<feature type="transmembrane region" description="Helical" evidence="1">
    <location>
        <begin position="192"/>
        <end position="213"/>
    </location>
</feature>
<dbReference type="RefSeq" id="WP_090479296.1">
    <property type="nucleotide sequence ID" value="NZ_LT629710.1"/>
</dbReference>
<gene>
    <name evidence="3" type="ORF">SAMN04515671_3928</name>
</gene>
<keyword evidence="1" id="KW-1133">Transmembrane helix</keyword>
<keyword evidence="1" id="KW-0812">Transmembrane</keyword>
<dbReference type="InterPro" id="IPR036938">
    <property type="entry name" value="PAP2/HPO_sf"/>
</dbReference>
<protein>
    <submittedName>
        <fullName evidence="3">Undecaprenyl-diphosphatase</fullName>
    </submittedName>
</protein>
<dbReference type="Proteomes" id="UP000198741">
    <property type="component" value="Chromosome I"/>
</dbReference>
<evidence type="ECO:0000259" key="2">
    <source>
        <dbReference type="SMART" id="SM00014"/>
    </source>
</evidence>
<proteinExistence type="predicted"/>
<dbReference type="Pfam" id="PF01569">
    <property type="entry name" value="PAP2"/>
    <property type="match status" value="1"/>
</dbReference>
<dbReference type="CDD" id="cd03392">
    <property type="entry name" value="PAP2_like_2"/>
    <property type="match status" value="1"/>
</dbReference>
<feature type="transmembrane region" description="Helical" evidence="1">
    <location>
        <begin position="62"/>
        <end position="86"/>
    </location>
</feature>
<dbReference type="OrthoDB" id="5289372at2"/>
<evidence type="ECO:0000256" key="1">
    <source>
        <dbReference type="SAM" id="Phobius"/>
    </source>
</evidence>
<feature type="transmembrane region" description="Helical" evidence="1">
    <location>
        <begin position="220"/>
        <end position="241"/>
    </location>
</feature>
<organism evidence="3 4">
    <name type="scientific">Nakamurella panacisegetis</name>
    <dbReference type="NCBI Taxonomy" id="1090615"/>
    <lineage>
        <taxon>Bacteria</taxon>
        <taxon>Bacillati</taxon>
        <taxon>Actinomycetota</taxon>
        <taxon>Actinomycetes</taxon>
        <taxon>Nakamurellales</taxon>
        <taxon>Nakamurellaceae</taxon>
        <taxon>Nakamurella</taxon>
    </lineage>
</organism>
<dbReference type="AlphaFoldDB" id="A0A1H0S6Y7"/>
<keyword evidence="4" id="KW-1185">Reference proteome</keyword>
<feature type="domain" description="Phosphatidic acid phosphatase type 2/haloperoxidase" evidence="2">
    <location>
        <begin position="151"/>
        <end position="262"/>
    </location>
</feature>
<dbReference type="SUPFAM" id="SSF48317">
    <property type="entry name" value="Acid phosphatase/Vanadium-dependent haloperoxidase"/>
    <property type="match status" value="1"/>
</dbReference>
<reference evidence="3 4" key="1">
    <citation type="submission" date="2016-10" db="EMBL/GenBank/DDBJ databases">
        <authorList>
            <person name="de Groot N.N."/>
        </authorList>
    </citation>
    <scope>NUCLEOTIDE SEQUENCE [LARGE SCALE GENOMIC DNA]</scope>
    <source>
        <strain evidence="4">P4-7,KCTC 19426,CECT 7604</strain>
    </source>
</reference>
<feature type="transmembrane region" description="Helical" evidence="1">
    <location>
        <begin position="247"/>
        <end position="266"/>
    </location>
</feature>